<dbReference type="Gene3D" id="2.60.120.820">
    <property type="entry name" value="PHR domain"/>
    <property type="match status" value="1"/>
</dbReference>
<name>A0AAD9R2L8_ACRCE</name>
<dbReference type="Pfam" id="PF07707">
    <property type="entry name" value="BACK"/>
    <property type="match status" value="1"/>
</dbReference>
<keyword evidence="2" id="KW-0963">Cytoplasm</keyword>
<dbReference type="AlphaFoldDB" id="A0AAD9R2L8"/>
<dbReference type="InterPro" id="IPR011333">
    <property type="entry name" value="SKP1/BTB/POZ_sf"/>
</dbReference>
<dbReference type="Gene3D" id="3.30.710.10">
    <property type="entry name" value="Potassium Channel Kv1.1, Chain A"/>
    <property type="match status" value="1"/>
</dbReference>
<feature type="domain" description="BTB" evidence="3">
    <location>
        <begin position="29"/>
        <end position="102"/>
    </location>
</feature>
<dbReference type="Pfam" id="PF08005">
    <property type="entry name" value="PHR"/>
    <property type="match status" value="1"/>
</dbReference>
<dbReference type="SMART" id="SM00225">
    <property type="entry name" value="BTB"/>
    <property type="match status" value="1"/>
</dbReference>
<reference evidence="4" key="1">
    <citation type="journal article" date="2023" name="G3 (Bethesda)">
        <title>Whole genome assembly and annotation of the endangered Caribbean coral Acropora cervicornis.</title>
        <authorList>
            <person name="Selwyn J.D."/>
            <person name="Vollmer S.V."/>
        </authorList>
    </citation>
    <scope>NUCLEOTIDE SEQUENCE</scope>
    <source>
        <strain evidence="4">K2</strain>
    </source>
</reference>
<gene>
    <name evidence="4" type="ORF">P5673_003425</name>
</gene>
<reference evidence="4" key="2">
    <citation type="journal article" date="2023" name="Science">
        <title>Genomic signatures of disease resistance in endangered staghorn corals.</title>
        <authorList>
            <person name="Vollmer S.V."/>
            <person name="Selwyn J.D."/>
            <person name="Despard B.A."/>
            <person name="Roesel C.L."/>
        </authorList>
    </citation>
    <scope>NUCLEOTIDE SEQUENCE</scope>
    <source>
        <strain evidence="4">K2</strain>
    </source>
</reference>
<keyword evidence="5" id="KW-1185">Reference proteome</keyword>
<proteinExistence type="predicted"/>
<dbReference type="InterPro" id="IPR000210">
    <property type="entry name" value="BTB/POZ_dom"/>
</dbReference>
<evidence type="ECO:0000256" key="2">
    <source>
        <dbReference type="ARBA" id="ARBA00022490"/>
    </source>
</evidence>
<dbReference type="EMBL" id="JARQWQ010000005">
    <property type="protein sequence ID" value="KAK2572002.1"/>
    <property type="molecule type" value="Genomic_DNA"/>
</dbReference>
<dbReference type="InterPro" id="IPR038648">
    <property type="entry name" value="PHR_sf"/>
</dbReference>
<evidence type="ECO:0000313" key="5">
    <source>
        <dbReference type="Proteomes" id="UP001249851"/>
    </source>
</evidence>
<evidence type="ECO:0000259" key="3">
    <source>
        <dbReference type="PROSITE" id="PS50097"/>
    </source>
</evidence>
<dbReference type="GO" id="GO:0005829">
    <property type="term" value="C:cytosol"/>
    <property type="evidence" value="ECO:0007669"/>
    <property type="project" value="TreeGrafter"/>
</dbReference>
<dbReference type="GO" id="GO:0022008">
    <property type="term" value="P:neurogenesis"/>
    <property type="evidence" value="ECO:0007669"/>
    <property type="project" value="TreeGrafter"/>
</dbReference>
<accession>A0AAD9R2L8</accession>
<dbReference type="PANTHER" id="PTHR45774:SF3">
    <property type="entry name" value="BTB (POZ) DOMAIN-CONTAINING 2B-RELATED"/>
    <property type="match status" value="1"/>
</dbReference>
<sequence length="424" mass="48276">MATVQENWQTNCTSISQRTKYIFNTVLLSDVKFIAPVPNGESESKVIPAHKLVLAIGSPVFFAMFYGQMADTRDSIELPDCDYESLLELFRFIYSDEVELTGSNVMHVLYLAKKYLVPSLVEKCAEFLRKNLDASNVFSILPHAQKFEDKDLEDRCWEVVEEHTEEALASDDFVVAERSLVESVAKREKLNVKEVELFKAVDRWAEKKIAEQGIVTDGNAKRRIIGEEILKEIRFPLMLEKEFASSVIDSNILNVQEVGVMMKHYNQVLTSPLPYLQFPRIVALKRVCRFNNFKQHPVGEIGSWHYSRGEPDNLVLILDKDVRLHGVQHFGREGCEYTVSIEIKEATSNLSLVKKSGTYSSEKDLNQIYYGFDVLFDRPVILESGKIYEISSVISGPPSWSGKQGQTRVNFEGLNFTFSWSASP</sequence>
<dbReference type="Proteomes" id="UP001249851">
    <property type="component" value="Unassembled WGS sequence"/>
</dbReference>
<dbReference type="InterPro" id="IPR012983">
    <property type="entry name" value="PHR"/>
</dbReference>
<dbReference type="PROSITE" id="PS50097">
    <property type="entry name" value="BTB"/>
    <property type="match status" value="1"/>
</dbReference>
<comment type="subcellular location">
    <subcellularLocation>
        <location evidence="1">Cytoplasm</location>
    </subcellularLocation>
</comment>
<organism evidence="4 5">
    <name type="scientific">Acropora cervicornis</name>
    <name type="common">Staghorn coral</name>
    <dbReference type="NCBI Taxonomy" id="6130"/>
    <lineage>
        <taxon>Eukaryota</taxon>
        <taxon>Metazoa</taxon>
        <taxon>Cnidaria</taxon>
        <taxon>Anthozoa</taxon>
        <taxon>Hexacorallia</taxon>
        <taxon>Scleractinia</taxon>
        <taxon>Astrocoeniina</taxon>
        <taxon>Acroporidae</taxon>
        <taxon>Acropora</taxon>
    </lineage>
</organism>
<protein>
    <submittedName>
        <fullName evidence="4">BTB/POZ domain-containing protein 6</fullName>
    </submittedName>
</protein>
<dbReference type="PANTHER" id="PTHR45774">
    <property type="entry name" value="BTB/POZ DOMAIN-CONTAINING"/>
    <property type="match status" value="1"/>
</dbReference>
<dbReference type="Gene3D" id="1.25.40.420">
    <property type="match status" value="1"/>
</dbReference>
<evidence type="ECO:0000256" key="1">
    <source>
        <dbReference type="ARBA" id="ARBA00004496"/>
    </source>
</evidence>
<dbReference type="Pfam" id="PF00651">
    <property type="entry name" value="BTB"/>
    <property type="match status" value="1"/>
</dbReference>
<evidence type="ECO:0000313" key="4">
    <source>
        <dbReference type="EMBL" id="KAK2572002.1"/>
    </source>
</evidence>
<dbReference type="SUPFAM" id="SSF54695">
    <property type="entry name" value="POZ domain"/>
    <property type="match status" value="1"/>
</dbReference>
<dbReference type="InterPro" id="IPR011705">
    <property type="entry name" value="BACK"/>
</dbReference>
<comment type="caution">
    <text evidence="4">The sequence shown here is derived from an EMBL/GenBank/DDBJ whole genome shotgun (WGS) entry which is preliminary data.</text>
</comment>
<dbReference type="SMART" id="SM00875">
    <property type="entry name" value="BACK"/>
    <property type="match status" value="1"/>
</dbReference>